<keyword evidence="1" id="KW-0175">Coiled coil</keyword>
<organism evidence="3 4">
    <name type="scientific">Undibacterium danionis</name>
    <dbReference type="NCBI Taxonomy" id="1812100"/>
    <lineage>
        <taxon>Bacteria</taxon>
        <taxon>Pseudomonadati</taxon>
        <taxon>Pseudomonadota</taxon>
        <taxon>Betaproteobacteria</taxon>
        <taxon>Burkholderiales</taxon>
        <taxon>Oxalobacteraceae</taxon>
        <taxon>Undibacterium</taxon>
    </lineage>
</organism>
<dbReference type="Proteomes" id="UP001589844">
    <property type="component" value="Unassembled WGS sequence"/>
</dbReference>
<reference evidence="3 4" key="1">
    <citation type="submission" date="2024-09" db="EMBL/GenBank/DDBJ databases">
        <authorList>
            <person name="Sun Q."/>
            <person name="Mori K."/>
        </authorList>
    </citation>
    <scope>NUCLEOTIDE SEQUENCE [LARGE SCALE GENOMIC DNA]</scope>
    <source>
        <strain evidence="3 4">CCM 8677</strain>
    </source>
</reference>
<sequence>MLDRKCLSSLVYLSCALILVACGKSNQPSASASASSVANAASKPTIQVIEDQRQQLEKAKQIAKDAETAAAAQKQALDAVGEGK</sequence>
<keyword evidence="2" id="KW-0732">Signal</keyword>
<feature type="chain" id="PRO_5046005126" description="Lipoprotein" evidence="2">
    <location>
        <begin position="22"/>
        <end position="84"/>
    </location>
</feature>
<dbReference type="EMBL" id="JBHLXJ010000003">
    <property type="protein sequence ID" value="MFC0348793.1"/>
    <property type="molecule type" value="Genomic_DNA"/>
</dbReference>
<comment type="caution">
    <text evidence="3">The sequence shown here is derived from an EMBL/GenBank/DDBJ whole genome shotgun (WGS) entry which is preliminary data.</text>
</comment>
<evidence type="ECO:0000256" key="2">
    <source>
        <dbReference type="SAM" id="SignalP"/>
    </source>
</evidence>
<evidence type="ECO:0000313" key="4">
    <source>
        <dbReference type="Proteomes" id="UP001589844"/>
    </source>
</evidence>
<evidence type="ECO:0000313" key="3">
    <source>
        <dbReference type="EMBL" id="MFC0348793.1"/>
    </source>
</evidence>
<feature type="signal peptide" evidence="2">
    <location>
        <begin position="1"/>
        <end position="21"/>
    </location>
</feature>
<dbReference type="RefSeq" id="WP_390209994.1">
    <property type="nucleotide sequence ID" value="NZ_JBHLXJ010000003.1"/>
</dbReference>
<dbReference type="PROSITE" id="PS51257">
    <property type="entry name" value="PROKAR_LIPOPROTEIN"/>
    <property type="match status" value="1"/>
</dbReference>
<evidence type="ECO:0008006" key="5">
    <source>
        <dbReference type="Google" id="ProtNLM"/>
    </source>
</evidence>
<feature type="coiled-coil region" evidence="1">
    <location>
        <begin position="46"/>
        <end position="76"/>
    </location>
</feature>
<name>A0ABV6IAH5_9BURK</name>
<accession>A0ABV6IAH5</accession>
<gene>
    <name evidence="3" type="ORF">ACFFJH_03165</name>
</gene>
<evidence type="ECO:0000256" key="1">
    <source>
        <dbReference type="SAM" id="Coils"/>
    </source>
</evidence>
<keyword evidence="4" id="KW-1185">Reference proteome</keyword>
<proteinExistence type="predicted"/>
<protein>
    <recommendedName>
        <fullName evidence="5">Lipoprotein</fullName>
    </recommendedName>
</protein>